<reference evidence="1 2" key="1">
    <citation type="submission" date="2019-07" db="EMBL/GenBank/DDBJ databases">
        <title>Draft genome sequence of Haloferax volcanii SS0101, isolated from salt farm in Samut Sakhon, Thailand.</title>
        <authorList>
            <person name="Wanthongcharoen S."/>
            <person name="Yamprayoonswat W."/>
            <person name="Ruangsuj P."/>
            <person name="Thongpramul N."/>
            <person name="Jumpathong W."/>
            <person name="Sittihan S."/>
            <person name="Kanjanavas P."/>
            <person name="Yasawong M."/>
        </authorList>
    </citation>
    <scope>NUCLEOTIDE SEQUENCE [LARGE SCALE GENOMIC DNA]</scope>
    <source>
        <strain evidence="1 2">SS0101</strain>
    </source>
</reference>
<dbReference type="EMBL" id="VMTR01000052">
    <property type="protein sequence ID" value="TVT94933.1"/>
    <property type="molecule type" value="Genomic_DNA"/>
</dbReference>
<dbReference type="Proteomes" id="UP000320212">
    <property type="component" value="Unassembled WGS sequence"/>
</dbReference>
<name>A0A558GAZ8_HALVO</name>
<protein>
    <submittedName>
        <fullName evidence="1">Uncharacterized protein</fullName>
    </submittedName>
</protein>
<gene>
    <name evidence="1" type="ORF">FQA18_09220</name>
</gene>
<comment type="caution">
    <text evidence="1">The sequence shown here is derived from an EMBL/GenBank/DDBJ whole genome shotgun (WGS) entry which is preliminary data.</text>
</comment>
<proteinExistence type="predicted"/>
<evidence type="ECO:0000313" key="1">
    <source>
        <dbReference type="EMBL" id="TVT94933.1"/>
    </source>
</evidence>
<dbReference type="AlphaFoldDB" id="A0A558GAZ8"/>
<accession>A0A558GAZ8</accession>
<organism evidence="1 2">
    <name type="scientific">Haloferax volcanii</name>
    <name type="common">Halobacterium volcanii</name>
    <dbReference type="NCBI Taxonomy" id="2246"/>
    <lineage>
        <taxon>Archaea</taxon>
        <taxon>Methanobacteriati</taxon>
        <taxon>Methanobacteriota</taxon>
        <taxon>Stenosarchaea group</taxon>
        <taxon>Halobacteria</taxon>
        <taxon>Halobacteriales</taxon>
        <taxon>Haloferacaceae</taxon>
        <taxon>Haloferax</taxon>
    </lineage>
</organism>
<evidence type="ECO:0000313" key="2">
    <source>
        <dbReference type="Proteomes" id="UP000320212"/>
    </source>
</evidence>
<sequence length="63" mass="6840">MDESTPDDEMGATSDYNSACNRVGASTVEGSGLAESVAIPPSRALDRYLIFSNTIQIFYDFSR</sequence>